<dbReference type="Gene3D" id="1.10.443.10">
    <property type="entry name" value="Intergrase catalytic core"/>
    <property type="match status" value="1"/>
</dbReference>
<evidence type="ECO:0000256" key="1">
    <source>
        <dbReference type="ARBA" id="ARBA00022908"/>
    </source>
</evidence>
<proteinExistence type="predicted"/>
<gene>
    <name evidence="4" type="ORF">PbB2_00057</name>
</gene>
<dbReference type="PANTHER" id="PTHR30349:SF64">
    <property type="entry name" value="PROPHAGE INTEGRASE INTD-RELATED"/>
    <property type="match status" value="1"/>
</dbReference>
<dbReference type="InterPro" id="IPR013762">
    <property type="entry name" value="Integrase-like_cat_sf"/>
</dbReference>
<dbReference type="PANTHER" id="PTHR30349">
    <property type="entry name" value="PHAGE INTEGRASE-RELATED"/>
    <property type="match status" value="1"/>
</dbReference>
<evidence type="ECO:0000256" key="2">
    <source>
        <dbReference type="ARBA" id="ARBA00023172"/>
    </source>
</evidence>
<comment type="caution">
    <text evidence="4">The sequence shown here is derived from an EMBL/GenBank/DDBJ whole genome shotgun (WGS) entry which is preliminary data.</text>
</comment>
<reference evidence="4 5" key="1">
    <citation type="journal article" date="2018" name="Genome Announc.">
        <title>Draft Genome Sequence of "Candidatus Phycosocius bacilliformis," an Alphaproteobacterial Ectosymbiont of the Hydrocarbon-Producing Green Alga Botryococcus braunii.</title>
        <authorList>
            <person name="Tanabe Y."/>
            <person name="Yamaguchi H."/>
            <person name="Watanabe M.M."/>
        </authorList>
    </citation>
    <scope>NUCLEOTIDE SEQUENCE [LARGE SCALE GENOMIC DNA]</scope>
    <source>
        <strain evidence="4 5">BOTRYCO-2</strain>
    </source>
</reference>
<dbReference type="AlphaFoldDB" id="A0A2P2E5R5"/>
<dbReference type="Pfam" id="PF00589">
    <property type="entry name" value="Phage_integrase"/>
    <property type="match status" value="1"/>
</dbReference>
<dbReference type="GO" id="GO:0006310">
    <property type="term" value="P:DNA recombination"/>
    <property type="evidence" value="ECO:0007669"/>
    <property type="project" value="UniProtKB-KW"/>
</dbReference>
<accession>A0A2P2E5R5</accession>
<keyword evidence="1" id="KW-0229">DNA integration</keyword>
<keyword evidence="2" id="KW-0233">DNA recombination</keyword>
<name>A0A2P2E5R5_9PROT</name>
<protein>
    <recommendedName>
        <fullName evidence="3">Tyr recombinase domain-containing protein</fullName>
    </recommendedName>
</protein>
<feature type="domain" description="Tyr recombinase" evidence="3">
    <location>
        <begin position="171"/>
        <end position="351"/>
    </location>
</feature>
<dbReference type="InterPro" id="IPR050090">
    <property type="entry name" value="Tyrosine_recombinase_XerCD"/>
</dbReference>
<dbReference type="RefSeq" id="WP_192576082.1">
    <property type="nucleotide sequence ID" value="NZ_BFBR01000001.1"/>
</dbReference>
<sequence length="355" mass="38860">MLSGAHREVKTLAHGVAIYWRYGRGAGSVPLAQFKAPTLAEALELEANGTLELAEAWTAIHKPMPSIAYLSGMLAGFQASKKFARMANSTQLEWSRCLSQINADIGKMTRRQLEGPAATRELIAWRDRYEATPRKADYLVTVLKAALKHARTMGWLSGDPCAGIEALYFCDRSEIVWHAGEIEALCAAMQPDMARVIRFMWLTGLRRGDAVNVRWDAIEGDVLIVRTAKSRGRAKQVIEIGSDLAGLLAETPRRATTIMSGPTGAPYSPDSITQGLIRALKRIREKPGLADFAKGKRLHDLRGSHATDMVAKVLADPALREKMGWTTGKTSAPQRYVAPVTALATARKLVRGNTE</sequence>
<evidence type="ECO:0000313" key="4">
    <source>
        <dbReference type="EMBL" id="GBF56401.1"/>
    </source>
</evidence>
<dbReference type="Proteomes" id="UP000245086">
    <property type="component" value="Unassembled WGS sequence"/>
</dbReference>
<dbReference type="GO" id="GO:0003677">
    <property type="term" value="F:DNA binding"/>
    <property type="evidence" value="ECO:0007669"/>
    <property type="project" value="InterPro"/>
</dbReference>
<evidence type="ECO:0000313" key="5">
    <source>
        <dbReference type="Proteomes" id="UP000245086"/>
    </source>
</evidence>
<dbReference type="PROSITE" id="PS51898">
    <property type="entry name" value="TYR_RECOMBINASE"/>
    <property type="match status" value="1"/>
</dbReference>
<organism evidence="4 5">
    <name type="scientific">Candidatus Phycosocius bacilliformis</name>
    <dbReference type="NCBI Taxonomy" id="1445552"/>
    <lineage>
        <taxon>Bacteria</taxon>
        <taxon>Pseudomonadati</taxon>
        <taxon>Pseudomonadota</taxon>
        <taxon>Alphaproteobacteria</taxon>
        <taxon>Caulobacterales</taxon>
        <taxon>Caulobacterales incertae sedis</taxon>
        <taxon>Candidatus Phycosocius</taxon>
    </lineage>
</organism>
<dbReference type="InterPro" id="IPR002104">
    <property type="entry name" value="Integrase_catalytic"/>
</dbReference>
<dbReference type="SUPFAM" id="SSF56349">
    <property type="entry name" value="DNA breaking-rejoining enzymes"/>
    <property type="match status" value="1"/>
</dbReference>
<keyword evidence="5" id="KW-1185">Reference proteome</keyword>
<dbReference type="GO" id="GO:0015074">
    <property type="term" value="P:DNA integration"/>
    <property type="evidence" value="ECO:0007669"/>
    <property type="project" value="UniProtKB-KW"/>
</dbReference>
<evidence type="ECO:0000259" key="3">
    <source>
        <dbReference type="PROSITE" id="PS51898"/>
    </source>
</evidence>
<dbReference type="EMBL" id="BFBR01000001">
    <property type="protein sequence ID" value="GBF56401.1"/>
    <property type="molecule type" value="Genomic_DNA"/>
</dbReference>
<dbReference type="InterPro" id="IPR011010">
    <property type="entry name" value="DNA_brk_join_enz"/>
</dbReference>